<comment type="subcellular location">
    <subcellularLocation>
        <location evidence="1">Cell membrane</location>
        <topology evidence="1">Multi-pass membrane protein</topology>
    </subcellularLocation>
</comment>
<dbReference type="InterPro" id="IPR011701">
    <property type="entry name" value="MFS"/>
</dbReference>
<keyword evidence="3 6" id="KW-0812">Transmembrane</keyword>
<reference evidence="7 8" key="1">
    <citation type="submission" date="2016-10" db="EMBL/GenBank/DDBJ databases">
        <authorList>
            <person name="de Groot N.N."/>
        </authorList>
    </citation>
    <scope>NUCLEOTIDE SEQUENCE [LARGE SCALE GENOMIC DNA]</scope>
    <source>
        <strain evidence="7 8">U95</strain>
    </source>
</reference>
<dbReference type="OrthoDB" id="6095882at2"/>
<evidence type="ECO:0000256" key="6">
    <source>
        <dbReference type="SAM" id="Phobius"/>
    </source>
</evidence>
<feature type="transmembrane region" description="Helical" evidence="6">
    <location>
        <begin position="81"/>
        <end position="103"/>
    </location>
</feature>
<dbReference type="GO" id="GO:0022857">
    <property type="term" value="F:transmembrane transporter activity"/>
    <property type="evidence" value="ECO:0007669"/>
    <property type="project" value="InterPro"/>
</dbReference>
<gene>
    <name evidence="7" type="ORF">SAMN04488118_10336</name>
</gene>
<accession>A0A1G5Q5J6</accession>
<dbReference type="Proteomes" id="UP000198767">
    <property type="component" value="Unassembled WGS sequence"/>
</dbReference>
<feature type="transmembrane region" description="Helical" evidence="6">
    <location>
        <begin position="109"/>
        <end position="126"/>
    </location>
</feature>
<dbReference type="EMBL" id="FMWG01000003">
    <property type="protein sequence ID" value="SCZ57154.1"/>
    <property type="molecule type" value="Genomic_DNA"/>
</dbReference>
<feature type="transmembrane region" description="Helical" evidence="6">
    <location>
        <begin position="164"/>
        <end position="186"/>
    </location>
</feature>
<dbReference type="PANTHER" id="PTHR43124">
    <property type="entry name" value="PURINE EFFLUX PUMP PBUE"/>
    <property type="match status" value="1"/>
</dbReference>
<dbReference type="SUPFAM" id="SSF103473">
    <property type="entry name" value="MFS general substrate transporter"/>
    <property type="match status" value="1"/>
</dbReference>
<evidence type="ECO:0000313" key="7">
    <source>
        <dbReference type="EMBL" id="SCZ57154.1"/>
    </source>
</evidence>
<evidence type="ECO:0000256" key="1">
    <source>
        <dbReference type="ARBA" id="ARBA00004651"/>
    </source>
</evidence>
<dbReference type="Pfam" id="PF07690">
    <property type="entry name" value="MFS_1"/>
    <property type="match status" value="1"/>
</dbReference>
<evidence type="ECO:0000256" key="2">
    <source>
        <dbReference type="ARBA" id="ARBA00022475"/>
    </source>
</evidence>
<feature type="transmembrane region" description="Helical" evidence="6">
    <location>
        <begin position="222"/>
        <end position="241"/>
    </location>
</feature>
<feature type="transmembrane region" description="Helical" evidence="6">
    <location>
        <begin position="350"/>
        <end position="377"/>
    </location>
</feature>
<evidence type="ECO:0000256" key="4">
    <source>
        <dbReference type="ARBA" id="ARBA00022989"/>
    </source>
</evidence>
<dbReference type="InterPro" id="IPR050189">
    <property type="entry name" value="MFS_Efflux_Transporters"/>
</dbReference>
<feature type="transmembrane region" description="Helical" evidence="6">
    <location>
        <begin position="247"/>
        <end position="268"/>
    </location>
</feature>
<keyword evidence="5 6" id="KW-0472">Membrane</keyword>
<dbReference type="STRING" id="1156985.SAMN04488118_10336"/>
<keyword evidence="8" id="KW-1185">Reference proteome</keyword>
<feature type="transmembrane region" description="Helical" evidence="6">
    <location>
        <begin position="138"/>
        <end position="158"/>
    </location>
</feature>
<dbReference type="InterPro" id="IPR036259">
    <property type="entry name" value="MFS_trans_sf"/>
</dbReference>
<name>A0A1G5Q5J6_9RHOB</name>
<dbReference type="RefSeq" id="WP_090217021.1">
    <property type="nucleotide sequence ID" value="NZ_FMWG01000003.1"/>
</dbReference>
<keyword evidence="2" id="KW-1003">Cell membrane</keyword>
<dbReference type="Gene3D" id="1.20.1250.20">
    <property type="entry name" value="MFS general substrate transporter like domains"/>
    <property type="match status" value="1"/>
</dbReference>
<feature type="transmembrane region" description="Helical" evidence="6">
    <location>
        <begin position="48"/>
        <end position="74"/>
    </location>
</feature>
<evidence type="ECO:0000256" key="5">
    <source>
        <dbReference type="ARBA" id="ARBA00023136"/>
    </source>
</evidence>
<protein>
    <submittedName>
        <fullName evidence="7">Predicted arabinose efflux permease, MFS family</fullName>
    </submittedName>
</protein>
<organism evidence="7 8">
    <name type="scientific">Epibacterium ulvae</name>
    <dbReference type="NCBI Taxonomy" id="1156985"/>
    <lineage>
        <taxon>Bacteria</taxon>
        <taxon>Pseudomonadati</taxon>
        <taxon>Pseudomonadota</taxon>
        <taxon>Alphaproteobacteria</taxon>
        <taxon>Rhodobacterales</taxon>
        <taxon>Roseobacteraceae</taxon>
        <taxon>Epibacterium</taxon>
    </lineage>
</organism>
<feature type="transmembrane region" description="Helical" evidence="6">
    <location>
        <begin position="275"/>
        <end position="293"/>
    </location>
</feature>
<evidence type="ECO:0000256" key="3">
    <source>
        <dbReference type="ARBA" id="ARBA00022692"/>
    </source>
</evidence>
<keyword evidence="4 6" id="KW-1133">Transmembrane helix</keyword>
<sequence>MDMQSGTRWGTIGIVWASGLGAAAQYGKLSVTFDRLPELYPDVGTAASFAVSLVGVMGILLGVVAGMSVAAFGFRRTLVGSMWLGAAMSALQVFHLPFGAFLATRIVEGISHLGVVVAAPTLIALMSDARGRGLAMTLWGSFFGVAFALLSWLGVPFAEAYGVLALYAAHAVFMAGLALILGWVLADTDVPARTPMPAVHTWIALHLSIYRNPWKMSAASGWAFYALCFVALMTVLPPYIAEDVRQAVMTAFPLVSIASSLTLGVFLLRYISAVLVVQIGFGASAVMALWLVLMPGDPLACMALAATLGLVQGASFAVTPQLLKTPADQAEANGALAQAGNLGNTIGTPLMVLIGAGAGYGGIMLLCAAVLIAGVLVHSALHMLRKQQRTHGDLA</sequence>
<evidence type="ECO:0000313" key="8">
    <source>
        <dbReference type="Proteomes" id="UP000198767"/>
    </source>
</evidence>
<proteinExistence type="predicted"/>
<dbReference type="GO" id="GO:0005886">
    <property type="term" value="C:plasma membrane"/>
    <property type="evidence" value="ECO:0007669"/>
    <property type="project" value="UniProtKB-SubCell"/>
</dbReference>
<dbReference type="AlphaFoldDB" id="A0A1G5Q5J6"/>
<dbReference type="PANTHER" id="PTHR43124:SF3">
    <property type="entry name" value="CHLORAMPHENICOL EFFLUX PUMP RV0191"/>
    <property type="match status" value="1"/>
</dbReference>